<dbReference type="SUPFAM" id="SSF82708">
    <property type="entry name" value="R3H domain"/>
    <property type="match status" value="1"/>
</dbReference>
<dbReference type="Gene3D" id="3.30.300.20">
    <property type="match status" value="1"/>
</dbReference>
<dbReference type="InterPro" id="IPR034079">
    <property type="entry name" value="R3H_KhpB"/>
</dbReference>
<dbReference type="CDD" id="cd02644">
    <property type="entry name" value="R3H_jag"/>
    <property type="match status" value="1"/>
</dbReference>
<dbReference type="SMART" id="SM00393">
    <property type="entry name" value="R3H"/>
    <property type="match status" value="1"/>
</dbReference>
<accession>A0A2H0BTZ4</accession>
<dbReference type="PANTHER" id="PTHR35800">
    <property type="entry name" value="PROTEIN JAG"/>
    <property type="match status" value="1"/>
</dbReference>
<dbReference type="InterPro" id="IPR036867">
    <property type="entry name" value="R3H_dom_sf"/>
</dbReference>
<dbReference type="Proteomes" id="UP000231246">
    <property type="component" value="Unassembled WGS sequence"/>
</dbReference>
<dbReference type="InterPro" id="IPR015946">
    <property type="entry name" value="KH_dom-like_a/b"/>
</dbReference>
<name>A0A2H0BTZ4_9BACT</name>
<dbReference type="EMBL" id="PCTA01000034">
    <property type="protein sequence ID" value="PIP61101.1"/>
    <property type="molecule type" value="Genomic_DNA"/>
</dbReference>
<gene>
    <name evidence="2" type="ORF">COW99_05755</name>
</gene>
<dbReference type="Gene3D" id="3.30.1370.50">
    <property type="entry name" value="R3H-like domain"/>
    <property type="match status" value="1"/>
</dbReference>
<sequence>MEKKVKKITEELLKNMGFSGEVSVSKEDSILKVNLESEDSGLLIGNQGETLHALQLVVGLILNNGSEKWQQVLLDIGGYRVQREDVLRRMVERAARRVSESGQDEELPPMQSFERRLVHMLVENYPEITSESTGVGRHRQVIVKAV</sequence>
<dbReference type="Pfam" id="PF01424">
    <property type="entry name" value="R3H"/>
    <property type="match status" value="1"/>
</dbReference>
<dbReference type="AlphaFoldDB" id="A0A2H0BTZ4"/>
<organism evidence="2 3">
    <name type="scientific">Candidatus Roizmanbacteria bacterium CG22_combo_CG10-13_8_21_14_all_38_20</name>
    <dbReference type="NCBI Taxonomy" id="1974862"/>
    <lineage>
        <taxon>Bacteria</taxon>
        <taxon>Candidatus Roizmaniibacteriota</taxon>
    </lineage>
</organism>
<evidence type="ECO:0000313" key="2">
    <source>
        <dbReference type="EMBL" id="PIP61101.1"/>
    </source>
</evidence>
<dbReference type="InterPro" id="IPR038008">
    <property type="entry name" value="Jag_KH"/>
</dbReference>
<evidence type="ECO:0000259" key="1">
    <source>
        <dbReference type="PROSITE" id="PS51061"/>
    </source>
</evidence>
<evidence type="ECO:0000313" key="3">
    <source>
        <dbReference type="Proteomes" id="UP000231246"/>
    </source>
</evidence>
<dbReference type="Pfam" id="PF13083">
    <property type="entry name" value="KH_KhpA-B"/>
    <property type="match status" value="1"/>
</dbReference>
<dbReference type="InterPro" id="IPR001374">
    <property type="entry name" value="R3H_dom"/>
</dbReference>
<reference evidence="2 3" key="1">
    <citation type="submission" date="2017-09" db="EMBL/GenBank/DDBJ databases">
        <title>Depth-based differentiation of microbial function through sediment-hosted aquifers and enrichment of novel symbionts in the deep terrestrial subsurface.</title>
        <authorList>
            <person name="Probst A.J."/>
            <person name="Ladd B."/>
            <person name="Jarett J.K."/>
            <person name="Geller-Mcgrath D.E."/>
            <person name="Sieber C.M."/>
            <person name="Emerson J.B."/>
            <person name="Anantharaman K."/>
            <person name="Thomas B.C."/>
            <person name="Malmstrom R."/>
            <person name="Stieglmeier M."/>
            <person name="Klingl A."/>
            <person name="Woyke T."/>
            <person name="Ryan C.M."/>
            <person name="Banfield J.F."/>
        </authorList>
    </citation>
    <scope>NUCLEOTIDE SEQUENCE [LARGE SCALE GENOMIC DNA]</scope>
    <source>
        <strain evidence="2">CG22_combo_CG10-13_8_21_14_all_38_20</strain>
    </source>
</reference>
<dbReference type="GO" id="GO:0003723">
    <property type="term" value="F:RNA binding"/>
    <property type="evidence" value="ECO:0007669"/>
    <property type="project" value="InterPro"/>
</dbReference>
<dbReference type="CDD" id="cd02414">
    <property type="entry name" value="KH-II_Jag"/>
    <property type="match status" value="1"/>
</dbReference>
<dbReference type="PROSITE" id="PS51061">
    <property type="entry name" value="R3H"/>
    <property type="match status" value="1"/>
</dbReference>
<comment type="caution">
    <text evidence="2">The sequence shown here is derived from an EMBL/GenBank/DDBJ whole genome shotgun (WGS) entry which is preliminary data.</text>
</comment>
<proteinExistence type="predicted"/>
<dbReference type="PANTHER" id="PTHR35800:SF1">
    <property type="entry name" value="RNA-BINDING PROTEIN KHPB"/>
    <property type="match status" value="1"/>
</dbReference>
<protein>
    <recommendedName>
        <fullName evidence="1">R3H domain-containing protein</fullName>
    </recommendedName>
</protein>
<dbReference type="InterPro" id="IPR039247">
    <property type="entry name" value="KhpB"/>
</dbReference>
<feature type="domain" description="R3H" evidence="1">
    <location>
        <begin position="81"/>
        <end position="146"/>
    </location>
</feature>